<keyword evidence="16" id="KW-0472">Membrane</keyword>
<evidence type="ECO:0000256" key="6">
    <source>
        <dbReference type="ARBA" id="ARBA00022490"/>
    </source>
</evidence>
<evidence type="ECO:0000256" key="10">
    <source>
        <dbReference type="ARBA" id="ARBA00022723"/>
    </source>
</evidence>
<evidence type="ECO:0000256" key="1">
    <source>
        <dbReference type="ARBA" id="ARBA00004170"/>
    </source>
</evidence>
<evidence type="ECO:0000256" key="11">
    <source>
        <dbReference type="ARBA" id="ARBA00022729"/>
    </source>
</evidence>
<keyword evidence="11 18" id="KW-0732">Signal</keyword>
<keyword evidence="8" id="KW-0597">Phosphoprotein</keyword>
<feature type="signal peptide" evidence="18">
    <location>
        <begin position="1"/>
        <end position="19"/>
    </location>
</feature>
<evidence type="ECO:0000256" key="17">
    <source>
        <dbReference type="SAM" id="MobiDB-lite"/>
    </source>
</evidence>
<evidence type="ECO:0000256" key="16">
    <source>
        <dbReference type="ARBA" id="ARBA00023136"/>
    </source>
</evidence>
<evidence type="ECO:0000313" key="21">
    <source>
        <dbReference type="Proteomes" id="UP001381693"/>
    </source>
</evidence>
<dbReference type="PANTHER" id="PTHR19237">
    <property type="entry name" value="NUCLEOBINDIN"/>
    <property type="match status" value="1"/>
</dbReference>
<keyword evidence="7" id="KW-0964">Secreted</keyword>
<evidence type="ECO:0000256" key="18">
    <source>
        <dbReference type="SAM" id="SignalP"/>
    </source>
</evidence>
<evidence type="ECO:0000256" key="5">
    <source>
        <dbReference type="ARBA" id="ARBA00008063"/>
    </source>
</evidence>
<dbReference type="InterPro" id="IPR057576">
    <property type="entry name" value="NUCB1_N"/>
</dbReference>
<evidence type="ECO:0000256" key="3">
    <source>
        <dbReference type="ARBA" id="ARBA00004555"/>
    </source>
</evidence>
<dbReference type="SUPFAM" id="SSF47473">
    <property type="entry name" value="EF-hand"/>
    <property type="match status" value="1"/>
</dbReference>
<keyword evidence="21" id="KW-1185">Reference proteome</keyword>
<keyword evidence="6" id="KW-0963">Cytoplasm</keyword>
<dbReference type="InterPro" id="IPR040250">
    <property type="entry name" value="Nucleobindin"/>
</dbReference>
<comment type="subcellular location">
    <subcellularLocation>
        <location evidence="2">Cytoplasm</location>
    </subcellularLocation>
    <subcellularLocation>
        <location evidence="3">Golgi apparatus</location>
    </subcellularLocation>
    <subcellularLocation>
        <location evidence="1">Membrane</location>
        <topology evidence="1">Peripheral membrane protein</topology>
    </subcellularLocation>
    <subcellularLocation>
        <location evidence="4">Secreted</location>
    </subcellularLocation>
</comment>
<proteinExistence type="inferred from homology"/>
<dbReference type="GO" id="GO:0005085">
    <property type="term" value="F:guanyl-nucleotide exchange factor activity"/>
    <property type="evidence" value="ECO:0007669"/>
    <property type="project" value="UniProtKB-KW"/>
</dbReference>
<dbReference type="InterPro" id="IPR011992">
    <property type="entry name" value="EF-hand-dom_pair"/>
</dbReference>
<protein>
    <submittedName>
        <fullName evidence="20">Nucleobindin-2</fullName>
    </submittedName>
</protein>
<dbReference type="InterPro" id="IPR002048">
    <property type="entry name" value="EF_hand_dom"/>
</dbReference>
<dbReference type="Gene3D" id="1.10.238.10">
    <property type="entry name" value="EF-hand"/>
    <property type="match status" value="1"/>
</dbReference>
<accession>A0AAN8X6W5</accession>
<dbReference type="GO" id="GO:0005509">
    <property type="term" value="F:calcium ion binding"/>
    <property type="evidence" value="ECO:0007669"/>
    <property type="project" value="InterPro"/>
</dbReference>
<reference evidence="20 21" key="1">
    <citation type="submission" date="2023-11" db="EMBL/GenBank/DDBJ databases">
        <title>Halocaridina rubra genome assembly.</title>
        <authorList>
            <person name="Smith C."/>
        </authorList>
    </citation>
    <scope>NUCLEOTIDE SEQUENCE [LARGE SCALE GENOMIC DNA]</scope>
    <source>
        <strain evidence="20">EP-1</strain>
        <tissue evidence="20">Whole</tissue>
    </source>
</reference>
<evidence type="ECO:0000256" key="2">
    <source>
        <dbReference type="ARBA" id="ARBA00004496"/>
    </source>
</evidence>
<evidence type="ECO:0000256" key="7">
    <source>
        <dbReference type="ARBA" id="ARBA00022525"/>
    </source>
</evidence>
<dbReference type="GO" id="GO:0003677">
    <property type="term" value="F:DNA binding"/>
    <property type="evidence" value="ECO:0007669"/>
    <property type="project" value="UniProtKB-KW"/>
</dbReference>
<evidence type="ECO:0000256" key="12">
    <source>
        <dbReference type="ARBA" id="ARBA00022737"/>
    </source>
</evidence>
<evidence type="ECO:0000256" key="14">
    <source>
        <dbReference type="ARBA" id="ARBA00023034"/>
    </source>
</evidence>
<feature type="compositionally biased region" description="Basic residues" evidence="17">
    <location>
        <begin position="205"/>
        <end position="216"/>
    </location>
</feature>
<evidence type="ECO:0000256" key="8">
    <source>
        <dbReference type="ARBA" id="ARBA00022553"/>
    </source>
</evidence>
<dbReference type="Proteomes" id="UP001381693">
    <property type="component" value="Unassembled WGS sequence"/>
</dbReference>
<dbReference type="FunFam" id="1.10.238.10:FF:000045">
    <property type="entry name" value="Nucleobindin 2"/>
    <property type="match status" value="1"/>
</dbReference>
<evidence type="ECO:0000259" key="19">
    <source>
        <dbReference type="PROSITE" id="PS50222"/>
    </source>
</evidence>
<evidence type="ECO:0000256" key="13">
    <source>
        <dbReference type="ARBA" id="ARBA00022837"/>
    </source>
</evidence>
<dbReference type="PROSITE" id="PS50222">
    <property type="entry name" value="EF_HAND_2"/>
    <property type="match status" value="1"/>
</dbReference>
<dbReference type="AlphaFoldDB" id="A0AAN8X6W5"/>
<feature type="domain" description="EF-hand" evidence="19">
    <location>
        <begin position="285"/>
        <end position="320"/>
    </location>
</feature>
<feature type="chain" id="PRO_5042938910" evidence="18">
    <location>
        <begin position="20"/>
        <end position="390"/>
    </location>
</feature>
<evidence type="ECO:0000313" key="20">
    <source>
        <dbReference type="EMBL" id="KAK7075573.1"/>
    </source>
</evidence>
<evidence type="ECO:0000256" key="15">
    <source>
        <dbReference type="ARBA" id="ARBA00023125"/>
    </source>
</evidence>
<dbReference type="GO" id="GO:0005793">
    <property type="term" value="C:endoplasmic reticulum-Golgi intermediate compartment"/>
    <property type="evidence" value="ECO:0007669"/>
    <property type="project" value="TreeGrafter"/>
</dbReference>
<dbReference type="EMBL" id="JAXCGZ010010396">
    <property type="protein sequence ID" value="KAK7075573.1"/>
    <property type="molecule type" value="Genomic_DNA"/>
</dbReference>
<feature type="region of interest" description="Disordered" evidence="17">
    <location>
        <begin position="179"/>
        <end position="227"/>
    </location>
</feature>
<sequence length="390" mass="46648">MRALLILAALLALSTVTLALPVKEKKEEHKEEPKEAEEGGEDWELNLEYGRYLKEVVQALESDPSFRKKLETAEVDDIKSGKIARELHFVDHNVRTKLDELKRRELERLRHLAIKEYEKETGVNRNLLKIPAHVDHVNPNRFEVEDLKKLIVKTTEDLEKVDAQRREDFKKYELEKEYDRQHELQGMDEEHRNQADQKHNEEVKKHKQHEKLHHPGSKQQLEEVWEEQDHMKAEDFDPKTFFHLHDLDGNGYWDEMEVKALFKKELDKMYDPNASEDDMNERYEEMERMREHVFKESDVNRDSLISFDEFVEQTRKTEFEQDGGWQGLDEQELYSQQEYEAYQRQREEEIRRLVEAGAVSIIYFCYLAVQVCVEIQWISLTICRYDKGPN</sequence>
<feature type="compositionally biased region" description="Basic and acidic residues" evidence="17">
    <location>
        <begin position="179"/>
        <end position="204"/>
    </location>
</feature>
<comment type="caution">
    <text evidence="20">The sequence shown here is derived from an EMBL/GenBank/DDBJ whole genome shotgun (WGS) entry which is preliminary data.</text>
</comment>
<dbReference type="Pfam" id="PF25434">
    <property type="entry name" value="NUCB1_N"/>
    <property type="match status" value="1"/>
</dbReference>
<organism evidence="20 21">
    <name type="scientific">Halocaridina rubra</name>
    <name type="common">Hawaiian red shrimp</name>
    <dbReference type="NCBI Taxonomy" id="373956"/>
    <lineage>
        <taxon>Eukaryota</taxon>
        <taxon>Metazoa</taxon>
        <taxon>Ecdysozoa</taxon>
        <taxon>Arthropoda</taxon>
        <taxon>Crustacea</taxon>
        <taxon>Multicrustacea</taxon>
        <taxon>Malacostraca</taxon>
        <taxon>Eumalacostraca</taxon>
        <taxon>Eucarida</taxon>
        <taxon>Decapoda</taxon>
        <taxon>Pleocyemata</taxon>
        <taxon>Caridea</taxon>
        <taxon>Atyoidea</taxon>
        <taxon>Atyidae</taxon>
        <taxon>Halocaridina</taxon>
    </lineage>
</organism>
<evidence type="ECO:0000256" key="4">
    <source>
        <dbReference type="ARBA" id="ARBA00004613"/>
    </source>
</evidence>
<evidence type="ECO:0000256" key="9">
    <source>
        <dbReference type="ARBA" id="ARBA00022658"/>
    </source>
</evidence>
<keyword evidence="9" id="KW-0344">Guanine-nucleotide releasing factor</keyword>
<keyword evidence="13" id="KW-0106">Calcium</keyword>
<dbReference type="GO" id="GO:0005794">
    <property type="term" value="C:Golgi apparatus"/>
    <property type="evidence" value="ECO:0007669"/>
    <property type="project" value="UniProtKB-SubCell"/>
</dbReference>
<dbReference type="GO" id="GO:0016020">
    <property type="term" value="C:membrane"/>
    <property type="evidence" value="ECO:0007669"/>
    <property type="project" value="UniProtKB-SubCell"/>
</dbReference>
<gene>
    <name evidence="20" type="primary">NUCB2</name>
    <name evidence="20" type="ORF">SK128_017975</name>
</gene>
<keyword evidence="14" id="KW-0333">Golgi apparatus</keyword>
<keyword evidence="12" id="KW-0677">Repeat</keyword>
<name>A0AAN8X6W5_HALRR</name>
<comment type="similarity">
    <text evidence="5">Belongs to the nucleobindin family.</text>
</comment>
<dbReference type="GO" id="GO:0070062">
    <property type="term" value="C:extracellular exosome"/>
    <property type="evidence" value="ECO:0007669"/>
    <property type="project" value="TreeGrafter"/>
</dbReference>
<dbReference type="PANTHER" id="PTHR19237:SF20">
    <property type="entry name" value="NUCLEOBINDIN 1"/>
    <property type="match status" value="1"/>
</dbReference>
<keyword evidence="15" id="KW-0238">DNA-binding</keyword>
<keyword evidence="10" id="KW-0479">Metal-binding</keyword>